<feature type="compositionally biased region" description="Low complexity" evidence="3">
    <location>
        <begin position="506"/>
        <end position="515"/>
    </location>
</feature>
<comment type="caution">
    <text evidence="5">The sequence shown here is derived from an EMBL/GenBank/DDBJ whole genome shotgun (WGS) entry which is preliminary data.</text>
</comment>
<dbReference type="PANTHER" id="PTHR21683">
    <property type="entry name" value="COILED-COIL DOMAIN-CONTAINING PROTEIN 42 LIKE-2-LIKE-RELATED"/>
    <property type="match status" value="1"/>
</dbReference>
<evidence type="ECO:0000313" key="6">
    <source>
        <dbReference type="Proteomes" id="UP000325113"/>
    </source>
</evidence>
<keyword evidence="1 2" id="KW-0175">Coiled coil</keyword>
<feature type="compositionally biased region" description="Acidic residues" evidence="3">
    <location>
        <begin position="31"/>
        <end position="49"/>
    </location>
</feature>
<feature type="coiled-coil region" evidence="2">
    <location>
        <begin position="366"/>
        <end position="400"/>
    </location>
</feature>
<dbReference type="InterPro" id="IPR025252">
    <property type="entry name" value="DUF4200"/>
</dbReference>
<evidence type="ECO:0000256" key="2">
    <source>
        <dbReference type="SAM" id="Coils"/>
    </source>
</evidence>
<feature type="domain" description="DUF4200" evidence="4">
    <location>
        <begin position="53"/>
        <end position="156"/>
    </location>
</feature>
<organism evidence="5 6">
    <name type="scientific">Cafeteria roenbergensis</name>
    <name type="common">Marine flagellate</name>
    <dbReference type="NCBI Taxonomy" id="33653"/>
    <lineage>
        <taxon>Eukaryota</taxon>
        <taxon>Sar</taxon>
        <taxon>Stramenopiles</taxon>
        <taxon>Bigyra</taxon>
        <taxon>Opalozoa</taxon>
        <taxon>Bicosoecida</taxon>
        <taxon>Cafeteriaceae</taxon>
        <taxon>Cafeteria</taxon>
    </lineage>
</organism>
<dbReference type="InterPro" id="IPR051147">
    <property type="entry name" value="CFAP_domain-containing"/>
</dbReference>
<feature type="region of interest" description="Disordered" evidence="3">
    <location>
        <begin position="1"/>
        <end position="49"/>
    </location>
</feature>
<feature type="coiled-coil region" evidence="2">
    <location>
        <begin position="110"/>
        <end position="154"/>
    </location>
</feature>
<evidence type="ECO:0000256" key="1">
    <source>
        <dbReference type="ARBA" id="ARBA00023054"/>
    </source>
</evidence>
<name>A0A5A8CJ10_CAFRO</name>
<sequence>MADQARRGGEAPGDEEKKTFLTEPNLKGEELADDFPDYEDDMTPEEDNQDTAMLKKEHQMRIMDDALELMKREFAARMAEVARKEAKLAREKAALDGMVERFRDFIQENDAKKEKALRKAAEEAEALERLAAEEADWERRIEEASRRRQALADTTQFADTQDMLSRYSTLSTTHAAQEATMRRKQAAAKEVRQRIAELGWRGETRKLDLSSEIEAGRRRLEALVEAGRELADERAGADELDRRLVVEASQVNMSVVNLLSRCRDSVAVTAATVAGEAPPPAGAAGAAAAAAGSAPGGAGAAAAAGGAGASAGSRAKAAAKVLTQMRVAPPADKSKAELQRHIQDMLAVVEQRMTDLVELERAFPAWKAQQQAAAAAEARKAEAQRRMDEETKRIREAALAGAKQRVAGLRQQQRARLEEDSVFTASDVGGGGSVATGYASDGGDDDEGAAQSEGGAAVAKFLSGHTYRVRLGGSAPATEGRDSRESGKPAASGALSSGGAAGKSGFGASASALRL</sequence>
<dbReference type="Pfam" id="PF13863">
    <property type="entry name" value="DUF4200"/>
    <property type="match status" value="1"/>
</dbReference>
<accession>A0A5A8CJ10</accession>
<protein>
    <recommendedName>
        <fullName evidence="4">DUF4200 domain-containing protein</fullName>
    </recommendedName>
</protein>
<feature type="compositionally biased region" description="Low complexity" evidence="3">
    <location>
        <begin position="488"/>
        <end position="498"/>
    </location>
</feature>
<evidence type="ECO:0000256" key="3">
    <source>
        <dbReference type="SAM" id="MobiDB-lite"/>
    </source>
</evidence>
<dbReference type="AlphaFoldDB" id="A0A5A8CJ10"/>
<gene>
    <name evidence="5" type="ORF">FNF31_06694</name>
</gene>
<reference evidence="5 6" key="1">
    <citation type="submission" date="2019-07" db="EMBL/GenBank/DDBJ databases">
        <title>Genomes of Cafeteria roenbergensis.</title>
        <authorList>
            <person name="Fischer M.G."/>
            <person name="Hackl T."/>
            <person name="Roman M."/>
        </authorList>
    </citation>
    <scope>NUCLEOTIDE SEQUENCE [LARGE SCALE GENOMIC DNA]</scope>
    <source>
        <strain evidence="5 6">Cflag</strain>
    </source>
</reference>
<evidence type="ECO:0000313" key="5">
    <source>
        <dbReference type="EMBL" id="KAA0152120.1"/>
    </source>
</evidence>
<proteinExistence type="predicted"/>
<evidence type="ECO:0000259" key="4">
    <source>
        <dbReference type="Pfam" id="PF13863"/>
    </source>
</evidence>
<feature type="region of interest" description="Disordered" evidence="3">
    <location>
        <begin position="433"/>
        <end position="453"/>
    </location>
</feature>
<feature type="region of interest" description="Disordered" evidence="3">
    <location>
        <begin position="471"/>
        <end position="515"/>
    </location>
</feature>
<dbReference type="EMBL" id="VLTM01000109">
    <property type="protein sequence ID" value="KAA0152120.1"/>
    <property type="molecule type" value="Genomic_DNA"/>
</dbReference>
<feature type="compositionally biased region" description="Basic and acidic residues" evidence="3">
    <location>
        <begin position="1"/>
        <end position="30"/>
    </location>
</feature>
<dbReference type="Proteomes" id="UP000325113">
    <property type="component" value="Unassembled WGS sequence"/>
</dbReference>
<dbReference type="GO" id="GO:0005856">
    <property type="term" value="C:cytoskeleton"/>
    <property type="evidence" value="ECO:0007669"/>
    <property type="project" value="UniProtKB-ARBA"/>
</dbReference>